<proteinExistence type="predicted"/>
<evidence type="ECO:0000313" key="1">
    <source>
        <dbReference type="EMBL" id="MDE51858.1"/>
    </source>
</evidence>
<accession>A0A6G1SN81</accession>
<sequence>MALRKYDVYIERTTPAEDSKLVVVQFPAIKSQLDRDPDELTLSMMNKSLKMKIELCDVRKSRNVYLSSSNNIDDSQLFIGKIVNDRLVCHPVTQIVTMRPDFSHLNPKEEVDPNEEIRPVSVKFSANDRHHTQSKFQDRSQPDEELEVFHEYNFRNLRGKYATQRREALFGKQTKIKPDPDADTCCDAKWNIKMFVPDVKPKIEKMDIDSVYSDDTKNKMPIPQKRVDLIKQRVKECLIKAKLASFEEIYRFLECYQENALTEQLPTSKKDIIDALNEYGVLVQGNWAVKSDILYGDSGDRECTDVTGIPINLFTAARDYLLWLFDQKRLVSRPAYSRRVKIPDHDVIELFNQVADYRPNVRKWEFKLKTDKQFMLNCPEVVDRQRAVWRVTRNNKLKIFD</sequence>
<dbReference type="PANTHER" id="PTHR12069:SF0">
    <property type="entry name" value="DNA-DIRECTED RNA POLYMERASE III SUBUNIT RPC5"/>
    <property type="match status" value="1"/>
</dbReference>
<protein>
    <submittedName>
        <fullName evidence="1">DNA-directed RNA polymerase III subunit RPC5</fullName>
    </submittedName>
</protein>
<organism evidence="1">
    <name type="scientific">Aceria tosichella</name>
    <name type="common">wheat curl mite</name>
    <dbReference type="NCBI Taxonomy" id="561515"/>
    <lineage>
        <taxon>Eukaryota</taxon>
        <taxon>Metazoa</taxon>
        <taxon>Ecdysozoa</taxon>
        <taxon>Arthropoda</taxon>
        <taxon>Chelicerata</taxon>
        <taxon>Arachnida</taxon>
        <taxon>Acari</taxon>
        <taxon>Acariformes</taxon>
        <taxon>Trombidiformes</taxon>
        <taxon>Prostigmata</taxon>
        <taxon>Eupodina</taxon>
        <taxon>Eriophyoidea</taxon>
        <taxon>Eriophyidae</taxon>
        <taxon>Eriophyinae</taxon>
        <taxon>Aceriini</taxon>
        <taxon>Aceria</taxon>
    </lineage>
</organism>
<dbReference type="AlphaFoldDB" id="A0A6G1SN81"/>
<keyword evidence="1" id="KW-0240">DNA-directed RNA polymerase</keyword>
<dbReference type="InterPro" id="IPR006886">
    <property type="entry name" value="RNA_pol_III_Rpc5"/>
</dbReference>
<dbReference type="GO" id="GO:0042797">
    <property type="term" value="P:tRNA transcription by RNA polymerase III"/>
    <property type="evidence" value="ECO:0007669"/>
    <property type="project" value="TreeGrafter"/>
</dbReference>
<name>A0A6G1SN81_9ACAR</name>
<dbReference type="EMBL" id="GGYP01007087">
    <property type="protein sequence ID" value="MDE51858.1"/>
    <property type="molecule type" value="Transcribed_RNA"/>
</dbReference>
<keyword evidence="1" id="KW-0804">Transcription</keyword>
<dbReference type="GO" id="GO:0005666">
    <property type="term" value="C:RNA polymerase III complex"/>
    <property type="evidence" value="ECO:0007669"/>
    <property type="project" value="TreeGrafter"/>
</dbReference>
<gene>
    <name evidence="1" type="primary">POLR3E</name>
    <name evidence="1" type="ORF">g.9993</name>
</gene>
<reference evidence="1" key="1">
    <citation type="submission" date="2018-10" db="EMBL/GenBank/DDBJ databases">
        <title>Transcriptome assembly of Aceria tosichella (Wheat curl mite) Type 2.</title>
        <authorList>
            <person name="Scully E.D."/>
            <person name="Geib S.M."/>
            <person name="Palmer N.A."/>
            <person name="Gupta A.K."/>
            <person name="Sarath G."/>
            <person name="Tatineni S."/>
        </authorList>
    </citation>
    <scope>NUCLEOTIDE SEQUENCE</scope>
    <source>
        <strain evidence="1">LincolnNE</strain>
    </source>
</reference>
<dbReference type="PANTHER" id="PTHR12069">
    <property type="entry name" value="DNA-DIRECTED RNA POLYMERASES III 80 KDA POLYPEPTIDE RNA POLYMERASE III SUBUNIT 5"/>
    <property type="match status" value="1"/>
</dbReference>
<dbReference type="Pfam" id="PF04801">
    <property type="entry name" value="RPC5"/>
    <property type="match status" value="1"/>
</dbReference>